<dbReference type="GO" id="GO:0030145">
    <property type="term" value="F:manganese ion binding"/>
    <property type="evidence" value="ECO:0007669"/>
    <property type="project" value="InterPro"/>
</dbReference>
<keyword evidence="11" id="KW-1185">Reference proteome</keyword>
<comment type="subcellular location">
    <subcellularLocation>
        <location evidence="2">Cytoplasm</location>
    </subcellularLocation>
</comment>
<evidence type="ECO:0000256" key="6">
    <source>
        <dbReference type="ARBA" id="ARBA00022801"/>
    </source>
</evidence>
<name>A0A0C3L4A8_9AGAM</name>
<evidence type="ECO:0000256" key="4">
    <source>
        <dbReference type="ARBA" id="ARBA00022490"/>
    </source>
</evidence>
<dbReference type="InterPro" id="IPR015797">
    <property type="entry name" value="NUDIX_hydrolase-like_dom_sf"/>
</dbReference>
<keyword evidence="6" id="KW-0378">Hydrolase</keyword>
<evidence type="ECO:0000259" key="9">
    <source>
        <dbReference type="PROSITE" id="PS51462"/>
    </source>
</evidence>
<evidence type="ECO:0000256" key="7">
    <source>
        <dbReference type="ARBA" id="ARBA00022884"/>
    </source>
</evidence>
<dbReference type="OrthoDB" id="18996at2759"/>
<dbReference type="GO" id="GO:0000932">
    <property type="term" value="C:P-body"/>
    <property type="evidence" value="ECO:0007669"/>
    <property type="project" value="TreeGrafter"/>
</dbReference>
<dbReference type="InterPro" id="IPR007722">
    <property type="entry name" value="DCP2_BoxA"/>
</dbReference>
<evidence type="ECO:0000313" key="11">
    <source>
        <dbReference type="Proteomes" id="UP000054248"/>
    </source>
</evidence>
<dbReference type="SUPFAM" id="SSF140586">
    <property type="entry name" value="Dcp2 domain-like"/>
    <property type="match status" value="1"/>
</dbReference>
<sequence>MSNDNANMDIILEDLSSRFILNLPDNELSSVERVCFQVEQAHWYYEDFIRQENPTLPSMVLRSFSAKLFAACPLLQRWSHRHEEAFNDFVKYKTSVPVCGAILLNSTWDKCVLVKGWKSNAPWGFPRGKINENEPLVKCAAREVLEETGYNCEEQIIPEAFITSTSKEQHVTLFVVPDVPEDYNFVTRTRKEISKIEWFYLGHLSGFSEEDDTHEPIRTWGVSPFLAQLKHQSNGTRLEQLDAAEPRPLVLRLQLSKPR</sequence>
<dbReference type="PROSITE" id="PS51462">
    <property type="entry name" value="NUDIX"/>
    <property type="match status" value="1"/>
</dbReference>
<accession>A0A0C3L4A8</accession>
<dbReference type="SUPFAM" id="SSF55811">
    <property type="entry name" value="Nudix"/>
    <property type="match status" value="1"/>
</dbReference>
<dbReference type="FunFam" id="1.10.10.1050:FF:000003">
    <property type="entry name" value="Decapping enzyme Dcp2, putative"/>
    <property type="match status" value="1"/>
</dbReference>
<dbReference type="Gene3D" id="1.10.10.1050">
    <property type="entry name" value="Dcp2, box A domain"/>
    <property type="match status" value="1"/>
</dbReference>
<dbReference type="CDD" id="cd03672">
    <property type="entry name" value="NUDIX_Dcp2p_Nudt20"/>
    <property type="match status" value="1"/>
</dbReference>
<dbReference type="InterPro" id="IPR000086">
    <property type="entry name" value="NUDIX_hydrolase_dom"/>
</dbReference>
<dbReference type="Proteomes" id="UP000054248">
    <property type="component" value="Unassembled WGS sequence"/>
</dbReference>
<dbReference type="InterPro" id="IPR036189">
    <property type="entry name" value="DCP2_BoxA_sf"/>
</dbReference>
<dbReference type="Pfam" id="PF05026">
    <property type="entry name" value="DCP2"/>
    <property type="match status" value="1"/>
</dbReference>
<dbReference type="Pfam" id="PF00293">
    <property type="entry name" value="NUDIX"/>
    <property type="match status" value="1"/>
</dbReference>
<dbReference type="PANTHER" id="PTHR23114">
    <property type="entry name" value="M7GPPPN-MRNA HYDROLASE"/>
    <property type="match status" value="1"/>
</dbReference>
<dbReference type="FunFam" id="3.90.79.10:FF:000003">
    <property type="entry name" value="M7GpppN-mRNA hydrolase isoform 2"/>
    <property type="match status" value="1"/>
</dbReference>
<comment type="cofactor">
    <cofactor evidence="1">
        <name>Mn(2+)</name>
        <dbReference type="ChEBI" id="CHEBI:29035"/>
    </cofactor>
</comment>
<organism evidence="10 11">
    <name type="scientific">Tulasnella calospora MUT 4182</name>
    <dbReference type="NCBI Taxonomy" id="1051891"/>
    <lineage>
        <taxon>Eukaryota</taxon>
        <taxon>Fungi</taxon>
        <taxon>Dikarya</taxon>
        <taxon>Basidiomycota</taxon>
        <taxon>Agaricomycotina</taxon>
        <taxon>Agaricomycetes</taxon>
        <taxon>Cantharellales</taxon>
        <taxon>Tulasnellaceae</taxon>
        <taxon>Tulasnella</taxon>
    </lineage>
</organism>
<reference evidence="10 11" key="1">
    <citation type="submission" date="2014-04" db="EMBL/GenBank/DDBJ databases">
        <authorList>
            <consortium name="DOE Joint Genome Institute"/>
            <person name="Kuo A."/>
            <person name="Girlanda M."/>
            <person name="Perotto S."/>
            <person name="Kohler A."/>
            <person name="Nagy L.G."/>
            <person name="Floudas D."/>
            <person name="Copeland A."/>
            <person name="Barry K.W."/>
            <person name="Cichocki N."/>
            <person name="Veneault-Fourrey C."/>
            <person name="LaButti K."/>
            <person name="Lindquist E.A."/>
            <person name="Lipzen A."/>
            <person name="Lundell T."/>
            <person name="Morin E."/>
            <person name="Murat C."/>
            <person name="Sun H."/>
            <person name="Tunlid A."/>
            <person name="Henrissat B."/>
            <person name="Grigoriev I.V."/>
            <person name="Hibbett D.S."/>
            <person name="Martin F."/>
            <person name="Nordberg H.P."/>
            <person name="Cantor M.N."/>
            <person name="Hua S.X."/>
        </authorList>
    </citation>
    <scope>NUCLEOTIDE SEQUENCE [LARGE SCALE GENOMIC DNA]</scope>
    <source>
        <strain evidence="10 11">MUT 4182</strain>
    </source>
</reference>
<keyword evidence="4" id="KW-0963">Cytoplasm</keyword>
<dbReference type="GO" id="GO:0003723">
    <property type="term" value="F:RNA binding"/>
    <property type="evidence" value="ECO:0007669"/>
    <property type="project" value="UniProtKB-KW"/>
</dbReference>
<dbReference type="InterPro" id="IPR044099">
    <property type="entry name" value="Dcp2_NUDIX"/>
</dbReference>
<proteinExistence type="inferred from homology"/>
<dbReference type="GO" id="GO:0140933">
    <property type="term" value="F:5'-(N(7)-methylguanosine 5'-triphospho)-[mRNA] hydrolase activity"/>
    <property type="evidence" value="ECO:0007669"/>
    <property type="project" value="InterPro"/>
</dbReference>
<dbReference type="GO" id="GO:0000290">
    <property type="term" value="P:deadenylation-dependent decapping of nuclear-transcribed mRNA"/>
    <property type="evidence" value="ECO:0007669"/>
    <property type="project" value="InterPro"/>
</dbReference>
<dbReference type="AlphaFoldDB" id="A0A0C3L4A8"/>
<dbReference type="Gene3D" id="3.90.79.10">
    <property type="entry name" value="Nucleoside Triphosphate Pyrophosphohydrolase"/>
    <property type="match status" value="1"/>
</dbReference>
<evidence type="ECO:0000256" key="5">
    <source>
        <dbReference type="ARBA" id="ARBA00022723"/>
    </source>
</evidence>
<reference evidence="11" key="2">
    <citation type="submission" date="2015-01" db="EMBL/GenBank/DDBJ databases">
        <title>Evolutionary Origins and Diversification of the Mycorrhizal Mutualists.</title>
        <authorList>
            <consortium name="DOE Joint Genome Institute"/>
            <consortium name="Mycorrhizal Genomics Consortium"/>
            <person name="Kohler A."/>
            <person name="Kuo A."/>
            <person name="Nagy L.G."/>
            <person name="Floudas D."/>
            <person name="Copeland A."/>
            <person name="Barry K.W."/>
            <person name="Cichocki N."/>
            <person name="Veneault-Fourrey C."/>
            <person name="LaButti K."/>
            <person name="Lindquist E.A."/>
            <person name="Lipzen A."/>
            <person name="Lundell T."/>
            <person name="Morin E."/>
            <person name="Murat C."/>
            <person name="Riley R."/>
            <person name="Ohm R."/>
            <person name="Sun H."/>
            <person name="Tunlid A."/>
            <person name="Henrissat B."/>
            <person name="Grigoriev I.V."/>
            <person name="Hibbett D.S."/>
            <person name="Martin F."/>
        </authorList>
    </citation>
    <scope>NUCLEOTIDE SEQUENCE [LARGE SCALE GENOMIC DNA]</scope>
    <source>
        <strain evidence="11">MUT 4182</strain>
    </source>
</reference>
<dbReference type="HOGENOM" id="CLU_008108_3_0_1"/>
<evidence type="ECO:0000256" key="2">
    <source>
        <dbReference type="ARBA" id="ARBA00004496"/>
    </source>
</evidence>
<evidence type="ECO:0000313" key="10">
    <source>
        <dbReference type="EMBL" id="KIO16452.1"/>
    </source>
</evidence>
<keyword evidence="8" id="KW-0464">Manganese</keyword>
<evidence type="ECO:0000256" key="1">
    <source>
        <dbReference type="ARBA" id="ARBA00001936"/>
    </source>
</evidence>
<keyword evidence="5" id="KW-0479">Metal-binding</keyword>
<protein>
    <recommendedName>
        <fullName evidence="9">Nudix hydrolase domain-containing protein</fullName>
    </recommendedName>
</protein>
<evidence type="ECO:0000256" key="3">
    <source>
        <dbReference type="ARBA" id="ARBA00005279"/>
    </source>
</evidence>
<dbReference type="PROSITE" id="PS00893">
    <property type="entry name" value="NUDIX_BOX"/>
    <property type="match status" value="1"/>
</dbReference>
<dbReference type="InterPro" id="IPR020084">
    <property type="entry name" value="NUDIX_hydrolase_CS"/>
</dbReference>
<dbReference type="SMART" id="SM01125">
    <property type="entry name" value="DCP2"/>
    <property type="match status" value="1"/>
</dbReference>
<feature type="domain" description="Nudix hydrolase" evidence="9">
    <location>
        <begin position="94"/>
        <end position="223"/>
    </location>
</feature>
<dbReference type="STRING" id="1051891.A0A0C3L4A8"/>
<gene>
    <name evidence="10" type="ORF">M407DRAFT_16394</name>
</gene>
<keyword evidence="7" id="KW-0694">RNA-binding</keyword>
<dbReference type="EMBL" id="KN823561">
    <property type="protein sequence ID" value="KIO16452.1"/>
    <property type="molecule type" value="Genomic_DNA"/>
</dbReference>
<dbReference type="GO" id="GO:0000184">
    <property type="term" value="P:nuclear-transcribed mRNA catabolic process, nonsense-mediated decay"/>
    <property type="evidence" value="ECO:0007669"/>
    <property type="project" value="InterPro"/>
</dbReference>
<dbReference type="PANTHER" id="PTHR23114:SF17">
    <property type="entry name" value="M7GPPPN-MRNA HYDROLASE"/>
    <property type="match status" value="1"/>
</dbReference>
<evidence type="ECO:0000256" key="8">
    <source>
        <dbReference type="ARBA" id="ARBA00023211"/>
    </source>
</evidence>
<comment type="similarity">
    <text evidence="3">Belongs to the Nudix hydrolase family. DCP2 subfamily.</text>
</comment>